<sequence length="361" mass="39473">MGYPDTFEGFAVESADKWTEPKYREYKPRPFEERDVDIEVQACGVCGSDVHTVTSGWGECPYPLVVGHEIVGIVKRVGDKCETGLKVGQRVGVGAQAWACLSCRQCKADNEVYCPQMRDTYGAKYPDGSITQGGYASHVRVHEYFVFPIPDVLETTAVAPMLCAGATAFSPLYRNGCGPGKRVGIVGIGGIGHFGLLFAKALGAEVFAISRSDKKKEDAFKLGADGFIATEKKGWNEEYSMTFDLIVNCANSSENFDLAAYMSLLDVNGRFINVGLPEGDGFKIEPFKMIGNGAVFGFSHIASRPEILKMLDIAAEKGVKSWVETLPVGEKGCGEALKRCHDNDVRYRFTLTDYDKAFPKK</sequence>
<keyword evidence="3 5" id="KW-0862">Zinc</keyword>
<gene>
    <name evidence="8" type="ORF">BZA70DRAFT_196019</name>
</gene>
<dbReference type="SUPFAM" id="SSF51735">
    <property type="entry name" value="NAD(P)-binding Rossmann-fold domains"/>
    <property type="match status" value="1"/>
</dbReference>
<evidence type="ECO:0000256" key="5">
    <source>
        <dbReference type="RuleBase" id="RU361277"/>
    </source>
</evidence>
<comment type="cofactor">
    <cofactor evidence="1 5">
        <name>Zn(2+)</name>
        <dbReference type="ChEBI" id="CHEBI:29105"/>
    </cofactor>
</comment>
<keyword evidence="2 5" id="KW-0479">Metal-binding</keyword>
<dbReference type="InterPro" id="IPR013154">
    <property type="entry name" value="ADH-like_N"/>
</dbReference>
<accession>A0ABR1F3X0</accession>
<dbReference type="InterPro" id="IPR013149">
    <property type="entry name" value="ADH-like_C"/>
</dbReference>
<organism evidence="8 9">
    <name type="scientific">Myxozyma melibiosi</name>
    <dbReference type="NCBI Taxonomy" id="54550"/>
    <lineage>
        <taxon>Eukaryota</taxon>
        <taxon>Fungi</taxon>
        <taxon>Dikarya</taxon>
        <taxon>Ascomycota</taxon>
        <taxon>Saccharomycotina</taxon>
        <taxon>Lipomycetes</taxon>
        <taxon>Lipomycetales</taxon>
        <taxon>Lipomycetaceae</taxon>
        <taxon>Myxozyma</taxon>
    </lineage>
</organism>
<evidence type="ECO:0000259" key="7">
    <source>
        <dbReference type="Pfam" id="PF08240"/>
    </source>
</evidence>
<feature type="domain" description="Alcohol dehydrogenase-like N-terminal" evidence="7">
    <location>
        <begin position="33"/>
        <end position="151"/>
    </location>
</feature>
<evidence type="ECO:0000256" key="3">
    <source>
        <dbReference type="ARBA" id="ARBA00022833"/>
    </source>
</evidence>
<evidence type="ECO:0000313" key="8">
    <source>
        <dbReference type="EMBL" id="KAK7204540.1"/>
    </source>
</evidence>
<dbReference type="InterPro" id="IPR002328">
    <property type="entry name" value="ADH_Zn_CS"/>
</dbReference>
<dbReference type="RefSeq" id="XP_064767573.1">
    <property type="nucleotide sequence ID" value="XM_064910072.1"/>
</dbReference>
<proteinExistence type="inferred from homology"/>
<keyword evidence="9" id="KW-1185">Reference proteome</keyword>
<dbReference type="Gene3D" id="3.90.180.10">
    <property type="entry name" value="Medium-chain alcohol dehydrogenases, catalytic domain"/>
    <property type="match status" value="1"/>
</dbReference>
<dbReference type="Proteomes" id="UP001498771">
    <property type="component" value="Unassembled WGS sequence"/>
</dbReference>
<dbReference type="CDD" id="cd05283">
    <property type="entry name" value="CAD1"/>
    <property type="match status" value="1"/>
</dbReference>
<dbReference type="Gene3D" id="3.40.50.720">
    <property type="entry name" value="NAD(P)-binding Rossmann-like Domain"/>
    <property type="match status" value="1"/>
</dbReference>
<dbReference type="InterPro" id="IPR011032">
    <property type="entry name" value="GroES-like_sf"/>
</dbReference>
<evidence type="ECO:0000256" key="2">
    <source>
        <dbReference type="ARBA" id="ARBA00022723"/>
    </source>
</evidence>
<dbReference type="GeneID" id="90035584"/>
<dbReference type="Pfam" id="PF00107">
    <property type="entry name" value="ADH_zinc_N"/>
    <property type="match status" value="1"/>
</dbReference>
<name>A0ABR1F3X0_9ASCO</name>
<dbReference type="PANTHER" id="PTHR42683">
    <property type="entry name" value="ALDEHYDE REDUCTASE"/>
    <property type="match status" value="1"/>
</dbReference>
<comment type="caution">
    <text evidence="8">The sequence shown here is derived from an EMBL/GenBank/DDBJ whole genome shotgun (WGS) entry which is preliminary data.</text>
</comment>
<dbReference type="PROSITE" id="PS00059">
    <property type="entry name" value="ADH_ZINC"/>
    <property type="match status" value="1"/>
</dbReference>
<dbReference type="InterPro" id="IPR047109">
    <property type="entry name" value="CAD-like"/>
</dbReference>
<reference evidence="8 9" key="1">
    <citation type="submission" date="2024-03" db="EMBL/GenBank/DDBJ databases">
        <title>Genome-scale model development and genomic sequencing of the oleaginous clade Lipomyces.</title>
        <authorList>
            <consortium name="Lawrence Berkeley National Laboratory"/>
            <person name="Czajka J.J."/>
            <person name="Han Y."/>
            <person name="Kim J."/>
            <person name="Mondo S.J."/>
            <person name="Hofstad B.A."/>
            <person name="Robles A."/>
            <person name="Haridas S."/>
            <person name="Riley R."/>
            <person name="LaButti K."/>
            <person name="Pangilinan J."/>
            <person name="Andreopoulos W."/>
            <person name="Lipzen A."/>
            <person name="Yan J."/>
            <person name="Wang M."/>
            <person name="Ng V."/>
            <person name="Grigoriev I.V."/>
            <person name="Spatafora J.W."/>
            <person name="Magnuson J.K."/>
            <person name="Baker S.E."/>
            <person name="Pomraning K.R."/>
        </authorList>
    </citation>
    <scope>NUCLEOTIDE SEQUENCE [LARGE SCALE GENOMIC DNA]</scope>
    <source>
        <strain evidence="8 9">Phaff 52-87</strain>
    </source>
</reference>
<keyword evidence="4" id="KW-0560">Oxidoreductase</keyword>
<evidence type="ECO:0000256" key="4">
    <source>
        <dbReference type="ARBA" id="ARBA00023002"/>
    </source>
</evidence>
<evidence type="ECO:0000256" key="1">
    <source>
        <dbReference type="ARBA" id="ARBA00001947"/>
    </source>
</evidence>
<dbReference type="EMBL" id="JBBJBU010000008">
    <property type="protein sequence ID" value="KAK7204540.1"/>
    <property type="molecule type" value="Genomic_DNA"/>
</dbReference>
<evidence type="ECO:0000259" key="6">
    <source>
        <dbReference type="Pfam" id="PF00107"/>
    </source>
</evidence>
<feature type="domain" description="Alcohol dehydrogenase-like C-terminal" evidence="6">
    <location>
        <begin position="190"/>
        <end position="313"/>
    </location>
</feature>
<protein>
    <submittedName>
        <fullName evidence="8">NADP-dependent alcohol dehydrogenase 6</fullName>
    </submittedName>
</protein>
<dbReference type="InterPro" id="IPR036291">
    <property type="entry name" value="NAD(P)-bd_dom_sf"/>
</dbReference>
<dbReference type="Pfam" id="PF08240">
    <property type="entry name" value="ADH_N"/>
    <property type="match status" value="1"/>
</dbReference>
<evidence type="ECO:0000313" key="9">
    <source>
        <dbReference type="Proteomes" id="UP001498771"/>
    </source>
</evidence>
<dbReference type="SUPFAM" id="SSF50129">
    <property type="entry name" value="GroES-like"/>
    <property type="match status" value="1"/>
</dbReference>
<comment type="similarity">
    <text evidence="5">Belongs to the zinc-containing alcohol dehydrogenase family.</text>
</comment>